<comment type="catalytic activity">
    <reaction evidence="18">
        <text>L-seryl-[protein] + ATP = O-phospho-L-seryl-[protein] + ADP + H(+)</text>
        <dbReference type="Rhea" id="RHEA:17989"/>
        <dbReference type="Rhea" id="RHEA-COMP:9863"/>
        <dbReference type="Rhea" id="RHEA-COMP:11604"/>
        <dbReference type="ChEBI" id="CHEBI:15378"/>
        <dbReference type="ChEBI" id="CHEBI:29999"/>
        <dbReference type="ChEBI" id="CHEBI:30616"/>
        <dbReference type="ChEBI" id="CHEBI:83421"/>
        <dbReference type="ChEBI" id="CHEBI:456216"/>
        <dbReference type="EC" id="2.7.11.1"/>
    </reaction>
</comment>
<gene>
    <name evidence="22" type="ORF">SHERM_05121</name>
</gene>
<keyword evidence="7 19" id="KW-0812">Transmembrane</keyword>
<keyword evidence="15 22" id="KW-0675">Receptor</keyword>
<dbReference type="InterPro" id="IPR013210">
    <property type="entry name" value="LRR_N_plant-typ"/>
</dbReference>
<evidence type="ECO:0000256" key="15">
    <source>
        <dbReference type="ARBA" id="ARBA00023170"/>
    </source>
</evidence>
<proteinExistence type="inferred from homology"/>
<evidence type="ECO:0000256" key="2">
    <source>
        <dbReference type="ARBA" id="ARBA00009592"/>
    </source>
</evidence>
<keyword evidence="16" id="KW-0325">Glycoprotein</keyword>
<evidence type="ECO:0000313" key="23">
    <source>
        <dbReference type="Proteomes" id="UP001153555"/>
    </source>
</evidence>
<name>A0A9N7NM77_STRHE</name>
<dbReference type="GO" id="GO:0005524">
    <property type="term" value="F:ATP binding"/>
    <property type="evidence" value="ECO:0007669"/>
    <property type="project" value="UniProtKB-KW"/>
</dbReference>
<keyword evidence="5" id="KW-0433">Leucine-rich repeat</keyword>
<comment type="subcellular location">
    <subcellularLocation>
        <location evidence="1">Membrane</location>
        <topology evidence="1">Single-pass type I membrane protein</topology>
    </subcellularLocation>
</comment>
<dbReference type="Pfam" id="PF08263">
    <property type="entry name" value="LRRNT_2"/>
    <property type="match status" value="1"/>
</dbReference>
<dbReference type="InterPro" id="IPR055414">
    <property type="entry name" value="LRR_R13L4/SHOC2-like"/>
</dbReference>
<dbReference type="EC" id="2.7.11.1" evidence="3"/>
<dbReference type="GO" id="GO:0009791">
    <property type="term" value="P:post-embryonic development"/>
    <property type="evidence" value="ECO:0007669"/>
    <property type="project" value="UniProtKB-ARBA"/>
</dbReference>
<evidence type="ECO:0000256" key="7">
    <source>
        <dbReference type="ARBA" id="ARBA00022692"/>
    </source>
</evidence>
<keyword evidence="23" id="KW-1185">Reference proteome</keyword>
<dbReference type="GO" id="GO:0004674">
    <property type="term" value="F:protein serine/threonine kinase activity"/>
    <property type="evidence" value="ECO:0007669"/>
    <property type="project" value="UniProtKB-KW"/>
</dbReference>
<dbReference type="Pfam" id="PF00560">
    <property type="entry name" value="LRR_1"/>
    <property type="match status" value="3"/>
</dbReference>
<sequence length="926" mass="102444">METIMLIFLIFINLLASTCKGIDDDLELLLPLKSSSLNDHQLANWNSSHSHCKWDGVTCSQSSRVSEIQLAGKNLSGDIPESIFRLPFVQSVDLSSNQFSGRIPTTFLSCFNLNYLNLSGNNLTGPIPSGLHHLPSLRTLDLSNNMLSGRIPQDIGVFSGLRFLDFGGNALSGGIPGSVANLTELEVFTLASNQLTGEIPGELGQLKGLKWIYLGYNNFSGRIPVEIGELSSLNHLDLVYNNLTGEIPSSLGNLTSLENLFLYFNKLSGKIPNSVFNLNKLVSLDLSDNYFYGEIPELLINLQNLEILQLFSNNFSGKIPSALSSLPNLRVLQLWSNSLSGEIPRELGKRNNLTVLDLSTNNLTGRIPQNICGSRNLVKLILFSNSLDGEIPASLSFCKSLQRVRIQQNRLTGEIPLEFTKLPNVYYLDLSGNRISGQVSNRKWEMPRLQMLSLAENELFGPLPGSFGSTKLESLDLSGNNFSGRIPEKFGEFSELTNLKLNGNQLSGQIPHKLSYCKKLVTLDLSRNRFFGEIPASLADLPVLGQLDLSENELTGKIPVNLGSIQSLVQINISHNHLQGSLPPAGAFLTISSSAIAGNHLCGGKKITNLPPCSGAKNRTRTHWFVITFLLASLTIFAFVVIFVMRKGNKLCGRKESKRVESQDGTWQFWFANSGIAKMLTIKDILSCVEEEKNLVASGKTGFSYKGKSVLGNKIFLAKEMASISSAHYWSDWIELMRKISHPNVVKMLAMCRSGKRAFLVYEYVKGKDLSEAIRCLNWPQRIRVAVGVARALKYLHFGCSPGIVFETKGSKDWTEKSDIYGFGLLLIELLTGKSPRDAELSAIHESIVEWARYCYSDCHLEMWVDANIKKDEGLMSKYQNQVFEAMNLALRCTAGDPAARPCTLDLVQNLEAIARSSSCVWFLKI</sequence>
<dbReference type="SUPFAM" id="SSF52058">
    <property type="entry name" value="L domain-like"/>
    <property type="match status" value="1"/>
</dbReference>
<comment type="similarity">
    <text evidence="2">Belongs to the RLP family.</text>
</comment>
<dbReference type="OrthoDB" id="676979at2759"/>
<dbReference type="Pfam" id="PF13855">
    <property type="entry name" value="LRR_8"/>
    <property type="match status" value="2"/>
</dbReference>
<dbReference type="PROSITE" id="PS50011">
    <property type="entry name" value="PROTEIN_KINASE_DOM"/>
    <property type="match status" value="1"/>
</dbReference>
<evidence type="ECO:0000256" key="4">
    <source>
        <dbReference type="ARBA" id="ARBA00022527"/>
    </source>
</evidence>
<keyword evidence="14 19" id="KW-0472">Membrane</keyword>
<evidence type="ECO:0000256" key="14">
    <source>
        <dbReference type="ARBA" id="ARBA00023136"/>
    </source>
</evidence>
<dbReference type="SUPFAM" id="SSF56112">
    <property type="entry name" value="Protein kinase-like (PK-like)"/>
    <property type="match status" value="1"/>
</dbReference>
<protein>
    <recommendedName>
        <fullName evidence="3">non-specific serine/threonine protein kinase</fullName>
        <ecNumber evidence="3">2.7.11.1</ecNumber>
    </recommendedName>
</protein>
<evidence type="ECO:0000256" key="3">
    <source>
        <dbReference type="ARBA" id="ARBA00012513"/>
    </source>
</evidence>
<dbReference type="AlphaFoldDB" id="A0A9N7NM77"/>
<evidence type="ECO:0000256" key="16">
    <source>
        <dbReference type="ARBA" id="ARBA00023180"/>
    </source>
</evidence>
<keyword evidence="13 19" id="KW-1133">Transmembrane helix</keyword>
<evidence type="ECO:0000256" key="17">
    <source>
        <dbReference type="ARBA" id="ARBA00047899"/>
    </source>
</evidence>
<keyword evidence="9" id="KW-0677">Repeat</keyword>
<dbReference type="GO" id="GO:0016020">
    <property type="term" value="C:membrane"/>
    <property type="evidence" value="ECO:0007669"/>
    <property type="project" value="UniProtKB-SubCell"/>
</dbReference>
<keyword evidence="6" id="KW-0808">Transferase</keyword>
<keyword evidence="8 20" id="KW-0732">Signal</keyword>
<evidence type="ECO:0000313" key="22">
    <source>
        <dbReference type="EMBL" id="CAA0838513.1"/>
    </source>
</evidence>
<dbReference type="InterPro" id="IPR011009">
    <property type="entry name" value="Kinase-like_dom_sf"/>
</dbReference>
<dbReference type="EMBL" id="CACSLK010030875">
    <property type="protein sequence ID" value="CAA0838513.1"/>
    <property type="molecule type" value="Genomic_DNA"/>
</dbReference>
<dbReference type="SMART" id="SM00369">
    <property type="entry name" value="LRR_TYP"/>
    <property type="match status" value="10"/>
</dbReference>
<evidence type="ECO:0000256" key="20">
    <source>
        <dbReference type="SAM" id="SignalP"/>
    </source>
</evidence>
<dbReference type="Pfam" id="PF23598">
    <property type="entry name" value="LRR_14"/>
    <property type="match status" value="1"/>
</dbReference>
<dbReference type="InterPro" id="IPR051716">
    <property type="entry name" value="Plant_RL_S/T_kinase"/>
</dbReference>
<keyword evidence="4" id="KW-0723">Serine/threonine-protein kinase</keyword>
<dbReference type="InterPro" id="IPR003591">
    <property type="entry name" value="Leu-rich_rpt_typical-subtyp"/>
</dbReference>
<evidence type="ECO:0000256" key="12">
    <source>
        <dbReference type="ARBA" id="ARBA00022840"/>
    </source>
</evidence>
<evidence type="ECO:0000256" key="6">
    <source>
        <dbReference type="ARBA" id="ARBA00022679"/>
    </source>
</evidence>
<feature type="transmembrane region" description="Helical" evidence="19">
    <location>
        <begin position="624"/>
        <end position="645"/>
    </location>
</feature>
<dbReference type="PANTHER" id="PTHR48053:SF117">
    <property type="entry name" value="PROTEIN KINASE DOMAIN-CONTAINING PROTEIN"/>
    <property type="match status" value="1"/>
</dbReference>
<evidence type="ECO:0000256" key="19">
    <source>
        <dbReference type="SAM" id="Phobius"/>
    </source>
</evidence>
<dbReference type="SUPFAM" id="SSF52047">
    <property type="entry name" value="RNI-like"/>
    <property type="match status" value="1"/>
</dbReference>
<feature type="domain" description="Protein kinase" evidence="21">
    <location>
        <begin position="690"/>
        <end position="926"/>
    </location>
</feature>
<organism evidence="22 23">
    <name type="scientific">Striga hermonthica</name>
    <name type="common">Purple witchweed</name>
    <name type="synonym">Buchnera hermonthica</name>
    <dbReference type="NCBI Taxonomy" id="68872"/>
    <lineage>
        <taxon>Eukaryota</taxon>
        <taxon>Viridiplantae</taxon>
        <taxon>Streptophyta</taxon>
        <taxon>Embryophyta</taxon>
        <taxon>Tracheophyta</taxon>
        <taxon>Spermatophyta</taxon>
        <taxon>Magnoliopsida</taxon>
        <taxon>eudicotyledons</taxon>
        <taxon>Gunneridae</taxon>
        <taxon>Pentapetalae</taxon>
        <taxon>asterids</taxon>
        <taxon>lamiids</taxon>
        <taxon>Lamiales</taxon>
        <taxon>Orobanchaceae</taxon>
        <taxon>Buchnereae</taxon>
        <taxon>Striga</taxon>
    </lineage>
</organism>
<keyword evidence="10" id="KW-0547">Nucleotide-binding</keyword>
<dbReference type="GO" id="GO:0051707">
    <property type="term" value="P:response to other organism"/>
    <property type="evidence" value="ECO:0007669"/>
    <property type="project" value="UniProtKB-ARBA"/>
</dbReference>
<dbReference type="InterPro" id="IPR032675">
    <property type="entry name" value="LRR_dom_sf"/>
</dbReference>
<dbReference type="InterPro" id="IPR001611">
    <property type="entry name" value="Leu-rich_rpt"/>
</dbReference>
<dbReference type="Pfam" id="PF00069">
    <property type="entry name" value="Pkinase"/>
    <property type="match status" value="1"/>
</dbReference>
<evidence type="ECO:0000256" key="1">
    <source>
        <dbReference type="ARBA" id="ARBA00004479"/>
    </source>
</evidence>
<accession>A0A9N7NM77</accession>
<evidence type="ECO:0000256" key="10">
    <source>
        <dbReference type="ARBA" id="ARBA00022741"/>
    </source>
</evidence>
<evidence type="ECO:0000259" key="21">
    <source>
        <dbReference type="PROSITE" id="PS50011"/>
    </source>
</evidence>
<evidence type="ECO:0000256" key="8">
    <source>
        <dbReference type="ARBA" id="ARBA00022729"/>
    </source>
</evidence>
<evidence type="ECO:0000256" key="9">
    <source>
        <dbReference type="ARBA" id="ARBA00022737"/>
    </source>
</evidence>
<evidence type="ECO:0000256" key="13">
    <source>
        <dbReference type="ARBA" id="ARBA00022989"/>
    </source>
</evidence>
<keyword evidence="11 22" id="KW-0418">Kinase</keyword>
<dbReference type="PRINTS" id="PR00019">
    <property type="entry name" value="LEURICHRPT"/>
</dbReference>
<dbReference type="FunFam" id="3.80.10.10:FF:000726">
    <property type="entry name" value="Probably inactive leucine-rich repeat receptor-like protein kinase"/>
    <property type="match status" value="1"/>
</dbReference>
<reference evidence="22" key="1">
    <citation type="submission" date="2019-12" db="EMBL/GenBank/DDBJ databases">
        <authorList>
            <person name="Scholes J."/>
        </authorList>
    </citation>
    <scope>NUCLEOTIDE SEQUENCE</scope>
</reference>
<dbReference type="Proteomes" id="UP001153555">
    <property type="component" value="Unassembled WGS sequence"/>
</dbReference>
<comment type="catalytic activity">
    <reaction evidence="17">
        <text>L-threonyl-[protein] + ATP = O-phospho-L-threonyl-[protein] + ADP + H(+)</text>
        <dbReference type="Rhea" id="RHEA:46608"/>
        <dbReference type="Rhea" id="RHEA-COMP:11060"/>
        <dbReference type="Rhea" id="RHEA-COMP:11605"/>
        <dbReference type="ChEBI" id="CHEBI:15378"/>
        <dbReference type="ChEBI" id="CHEBI:30013"/>
        <dbReference type="ChEBI" id="CHEBI:30616"/>
        <dbReference type="ChEBI" id="CHEBI:61977"/>
        <dbReference type="ChEBI" id="CHEBI:456216"/>
        <dbReference type="EC" id="2.7.11.1"/>
    </reaction>
</comment>
<evidence type="ECO:0000256" key="18">
    <source>
        <dbReference type="ARBA" id="ARBA00048679"/>
    </source>
</evidence>
<dbReference type="InterPro" id="IPR000719">
    <property type="entry name" value="Prot_kinase_dom"/>
</dbReference>
<dbReference type="Gene3D" id="1.10.510.10">
    <property type="entry name" value="Transferase(Phosphotransferase) domain 1"/>
    <property type="match status" value="2"/>
</dbReference>
<dbReference type="FunFam" id="3.80.10.10:FF:000453">
    <property type="entry name" value="Leucine-rich receptor-like protein kinase family protein"/>
    <property type="match status" value="1"/>
</dbReference>
<dbReference type="GO" id="GO:0006952">
    <property type="term" value="P:defense response"/>
    <property type="evidence" value="ECO:0007669"/>
    <property type="project" value="UniProtKB-ARBA"/>
</dbReference>
<dbReference type="FunFam" id="3.80.10.10:FF:000275">
    <property type="entry name" value="Leucine-rich repeat receptor-like protein kinase"/>
    <property type="match status" value="1"/>
</dbReference>
<comment type="caution">
    <text evidence="22">The sequence shown here is derived from an EMBL/GenBank/DDBJ whole genome shotgun (WGS) entry which is preliminary data.</text>
</comment>
<feature type="chain" id="PRO_5040394784" description="non-specific serine/threonine protein kinase" evidence="20">
    <location>
        <begin position="22"/>
        <end position="926"/>
    </location>
</feature>
<feature type="signal peptide" evidence="20">
    <location>
        <begin position="1"/>
        <end position="21"/>
    </location>
</feature>
<keyword evidence="12" id="KW-0067">ATP-binding</keyword>
<evidence type="ECO:0000256" key="11">
    <source>
        <dbReference type="ARBA" id="ARBA00022777"/>
    </source>
</evidence>
<dbReference type="Gene3D" id="3.80.10.10">
    <property type="entry name" value="Ribonuclease Inhibitor"/>
    <property type="match status" value="5"/>
</dbReference>
<evidence type="ECO:0000256" key="5">
    <source>
        <dbReference type="ARBA" id="ARBA00022614"/>
    </source>
</evidence>
<dbReference type="PANTHER" id="PTHR48053">
    <property type="entry name" value="LEUCINE RICH REPEAT FAMILY PROTEIN, EXPRESSED"/>
    <property type="match status" value="1"/>
</dbReference>